<dbReference type="RefSeq" id="WP_187023108.1">
    <property type="nucleotide sequence ID" value="NZ_JACOPB010000010.1"/>
</dbReference>
<reference evidence="2 3" key="1">
    <citation type="submission" date="2020-08" db="EMBL/GenBank/DDBJ databases">
        <title>Genome public.</title>
        <authorList>
            <person name="Liu C."/>
            <person name="Sun Q."/>
        </authorList>
    </citation>
    <scope>NUCLEOTIDE SEQUENCE [LARGE SCALE GENOMIC DNA]</scope>
    <source>
        <strain evidence="2 3">NSJ-66</strain>
    </source>
</reference>
<dbReference type="Pfam" id="PF00583">
    <property type="entry name" value="Acetyltransf_1"/>
    <property type="match status" value="1"/>
</dbReference>
<keyword evidence="3" id="KW-1185">Reference proteome</keyword>
<dbReference type="SUPFAM" id="SSF55729">
    <property type="entry name" value="Acyl-CoA N-acyltransferases (Nat)"/>
    <property type="match status" value="1"/>
</dbReference>
<sequence>MEAYKDMKSIKKRPFSILADCDKIYQFLLGIYERDWRNGVPAPFFEYAYVSFSYWMDISYSYKNRIWECDGEIVAFCFYENPVTDIYFCLKPGYEKLALEMVAYADEKMLMNGKSIQFIFFGGQDALMNAARQLGYGQKSEHWEMQYDFEYALDYPLPEGFQFIKPQDLDISKVGKCCWKGFDHEQSEGPWNHQYEQHNCLLSIAPHATPELDVAIADESGEYVCYAGMWWIPENHLAYMEPLCTIPEYRHKGLAEAALSEMYRRTKALGATHMTGGANRFYQKLGYQNAVKWTFWQKQ</sequence>
<dbReference type="InterPro" id="IPR016181">
    <property type="entry name" value="Acyl_CoA_acyltransferase"/>
</dbReference>
<gene>
    <name evidence="2" type="ORF">H8S75_20035</name>
</gene>
<dbReference type="CDD" id="cd04301">
    <property type="entry name" value="NAT_SF"/>
    <property type="match status" value="1"/>
</dbReference>
<evidence type="ECO:0000313" key="2">
    <source>
        <dbReference type="EMBL" id="MBC5710244.1"/>
    </source>
</evidence>
<name>A0ABR7HAM0_9FIRM</name>
<dbReference type="Proteomes" id="UP000634672">
    <property type="component" value="Unassembled WGS sequence"/>
</dbReference>
<evidence type="ECO:0000259" key="1">
    <source>
        <dbReference type="PROSITE" id="PS51186"/>
    </source>
</evidence>
<organism evidence="2 3">
    <name type="scientific">Hungatella hominis</name>
    <dbReference type="NCBI Taxonomy" id="2763050"/>
    <lineage>
        <taxon>Bacteria</taxon>
        <taxon>Bacillati</taxon>
        <taxon>Bacillota</taxon>
        <taxon>Clostridia</taxon>
        <taxon>Lachnospirales</taxon>
        <taxon>Lachnospiraceae</taxon>
        <taxon>Hungatella</taxon>
    </lineage>
</organism>
<feature type="domain" description="N-acetyltransferase" evidence="1">
    <location>
        <begin position="169"/>
        <end position="299"/>
    </location>
</feature>
<dbReference type="Gene3D" id="3.40.630.30">
    <property type="match status" value="1"/>
</dbReference>
<evidence type="ECO:0000313" key="3">
    <source>
        <dbReference type="Proteomes" id="UP000634672"/>
    </source>
</evidence>
<dbReference type="EMBL" id="JACOPB010000010">
    <property type="protein sequence ID" value="MBC5710244.1"/>
    <property type="molecule type" value="Genomic_DNA"/>
</dbReference>
<proteinExistence type="predicted"/>
<dbReference type="PROSITE" id="PS51186">
    <property type="entry name" value="GNAT"/>
    <property type="match status" value="1"/>
</dbReference>
<protein>
    <submittedName>
        <fullName evidence="2">GNAT family N-acetyltransferase</fullName>
    </submittedName>
</protein>
<accession>A0ABR7HAM0</accession>
<dbReference type="InterPro" id="IPR000182">
    <property type="entry name" value="GNAT_dom"/>
</dbReference>
<comment type="caution">
    <text evidence="2">The sequence shown here is derived from an EMBL/GenBank/DDBJ whole genome shotgun (WGS) entry which is preliminary data.</text>
</comment>